<protein>
    <submittedName>
        <fullName evidence="2">Uncharacterized protein</fullName>
    </submittedName>
</protein>
<gene>
    <name evidence="2" type="ORF">GIW81_05830</name>
</gene>
<dbReference type="AlphaFoldDB" id="A0A6I3KJD7"/>
<organism evidence="2 3">
    <name type="scientific">Hyphomicrobium album</name>
    <dbReference type="NCBI Taxonomy" id="2665159"/>
    <lineage>
        <taxon>Bacteria</taxon>
        <taxon>Pseudomonadati</taxon>
        <taxon>Pseudomonadota</taxon>
        <taxon>Alphaproteobacteria</taxon>
        <taxon>Hyphomicrobiales</taxon>
        <taxon>Hyphomicrobiaceae</taxon>
        <taxon>Hyphomicrobium</taxon>
    </lineage>
</organism>
<name>A0A6I3KJD7_9HYPH</name>
<dbReference type="EMBL" id="WMBQ01000001">
    <property type="protein sequence ID" value="MTD93852.1"/>
    <property type="molecule type" value="Genomic_DNA"/>
</dbReference>
<keyword evidence="1" id="KW-1133">Transmembrane helix</keyword>
<feature type="transmembrane region" description="Helical" evidence="1">
    <location>
        <begin position="96"/>
        <end position="114"/>
    </location>
</feature>
<reference evidence="2 3" key="1">
    <citation type="submission" date="2019-11" db="EMBL/GenBank/DDBJ databases">
        <title>Identification of a novel strain.</title>
        <authorList>
            <person name="Xu Q."/>
            <person name="Wang G."/>
        </authorList>
    </citation>
    <scope>NUCLEOTIDE SEQUENCE [LARGE SCALE GENOMIC DNA]</scope>
    <source>
        <strain evidence="3">xq</strain>
    </source>
</reference>
<keyword evidence="3" id="KW-1185">Reference proteome</keyword>
<proteinExistence type="predicted"/>
<accession>A0A6I3KJD7</accession>
<evidence type="ECO:0000256" key="1">
    <source>
        <dbReference type="SAM" id="Phobius"/>
    </source>
</evidence>
<dbReference type="RefSeq" id="WP_154738352.1">
    <property type="nucleotide sequence ID" value="NZ_WMBQ01000001.1"/>
</dbReference>
<keyword evidence="1" id="KW-0812">Transmembrane</keyword>
<feature type="transmembrane region" description="Helical" evidence="1">
    <location>
        <begin position="67"/>
        <end position="89"/>
    </location>
</feature>
<evidence type="ECO:0000313" key="2">
    <source>
        <dbReference type="EMBL" id="MTD93852.1"/>
    </source>
</evidence>
<feature type="transmembrane region" description="Helical" evidence="1">
    <location>
        <begin position="12"/>
        <end position="33"/>
    </location>
</feature>
<comment type="caution">
    <text evidence="2">The sequence shown here is derived from an EMBL/GenBank/DDBJ whole genome shotgun (WGS) entry which is preliminary data.</text>
</comment>
<sequence>MTLGLSFETFVLLHVLISIVAIVTGLIALVAMIRGAAPDWVTHVFLWTTALTTLTGFLFPISVITPAVATGIVSTAVLALAFAAIYAFNLAGPWRWIYVTTAIAALYLNCFVFVVQSFQKIAELAALAPTQSEAPFVIAQTALLAAFVWAGWRAVKRFHPPVLAVAA</sequence>
<dbReference type="Proteomes" id="UP000440694">
    <property type="component" value="Unassembled WGS sequence"/>
</dbReference>
<keyword evidence="1" id="KW-0472">Membrane</keyword>
<feature type="transmembrane region" description="Helical" evidence="1">
    <location>
        <begin position="134"/>
        <end position="152"/>
    </location>
</feature>
<evidence type="ECO:0000313" key="3">
    <source>
        <dbReference type="Proteomes" id="UP000440694"/>
    </source>
</evidence>
<feature type="transmembrane region" description="Helical" evidence="1">
    <location>
        <begin position="40"/>
        <end position="61"/>
    </location>
</feature>